<reference evidence="2 3" key="1">
    <citation type="submission" date="2020-06" db="EMBL/GenBank/DDBJ databases">
        <title>Mannheimia pernigra sp. nov. isolated from bovine respiratory tract.</title>
        <authorList>
            <person name="Kuhnert P."/>
            <person name="Akarsu-Egger H."/>
        </authorList>
    </citation>
    <scope>NUCLEOTIDE SEQUENCE [LARGE SCALE GENOMIC DNA]</scope>
    <source>
        <strain evidence="2 3">BNO311</strain>
    </source>
</reference>
<gene>
    <name evidence="2" type="ORF">HV559_06525</name>
</gene>
<feature type="transmembrane region" description="Helical" evidence="1">
    <location>
        <begin position="85"/>
        <end position="103"/>
    </location>
</feature>
<sequence length="163" mass="18321">MTKQDKKGNSGKLSMGGGIFIGLSIQLLIIVVVQYFNLPYWAIFAIQFVIILLCTDLLSEESYLKKMRCKTENNADTHSVGILRYSIYFSLGFSAFVVISLLADDIAKAIPPFPKTDIINKYLPIFQNVSMKDFIIAFVGFAFAILLTEFSNKINQFNRSKAP</sequence>
<dbReference type="RefSeq" id="WP_176809889.1">
    <property type="nucleotide sequence ID" value="NZ_CP055306.1"/>
</dbReference>
<protein>
    <submittedName>
        <fullName evidence="2">Uncharacterized protein</fullName>
    </submittedName>
</protein>
<dbReference type="AlphaFoldDB" id="A0A7D5HT51"/>
<accession>A0A7D5HT51</accession>
<evidence type="ECO:0000256" key="1">
    <source>
        <dbReference type="SAM" id="Phobius"/>
    </source>
</evidence>
<evidence type="ECO:0000313" key="2">
    <source>
        <dbReference type="EMBL" id="QLB40549.1"/>
    </source>
</evidence>
<proteinExistence type="predicted"/>
<feature type="transmembrane region" description="Helical" evidence="1">
    <location>
        <begin position="38"/>
        <end position="58"/>
    </location>
</feature>
<feature type="transmembrane region" description="Helical" evidence="1">
    <location>
        <begin position="134"/>
        <end position="151"/>
    </location>
</feature>
<name>A0A7D5HT51_9PAST</name>
<keyword evidence="1" id="KW-0472">Membrane</keyword>
<evidence type="ECO:0000313" key="3">
    <source>
        <dbReference type="Proteomes" id="UP000509660"/>
    </source>
</evidence>
<dbReference type="EMBL" id="CP055306">
    <property type="protein sequence ID" value="QLB40549.1"/>
    <property type="molecule type" value="Genomic_DNA"/>
</dbReference>
<keyword evidence="3" id="KW-1185">Reference proteome</keyword>
<keyword evidence="1" id="KW-0812">Transmembrane</keyword>
<keyword evidence="1" id="KW-1133">Transmembrane helix</keyword>
<feature type="transmembrane region" description="Helical" evidence="1">
    <location>
        <begin position="12"/>
        <end position="32"/>
    </location>
</feature>
<dbReference type="Proteomes" id="UP000509660">
    <property type="component" value="Chromosome"/>
</dbReference>
<organism evidence="2 3">
    <name type="scientific">Mannheimia pernigra</name>
    <dbReference type="NCBI Taxonomy" id="111844"/>
    <lineage>
        <taxon>Bacteria</taxon>
        <taxon>Pseudomonadati</taxon>
        <taxon>Pseudomonadota</taxon>
        <taxon>Gammaproteobacteria</taxon>
        <taxon>Pasteurellales</taxon>
        <taxon>Pasteurellaceae</taxon>
        <taxon>Mannheimia</taxon>
    </lineage>
</organism>